<gene>
    <name evidence="2" type="ORF">QOZ99_001513</name>
</gene>
<protein>
    <recommendedName>
        <fullName evidence="4">DUF3102 domain-containing protein</fullName>
    </recommendedName>
</protein>
<evidence type="ECO:0000313" key="3">
    <source>
        <dbReference type="Proteomes" id="UP001235094"/>
    </source>
</evidence>
<dbReference type="RefSeq" id="WP_306889361.1">
    <property type="nucleotide sequence ID" value="NZ_JAUSVR010000004.1"/>
</dbReference>
<accession>A0ABU0LPJ0</accession>
<dbReference type="EMBL" id="JAUSVR010000004">
    <property type="protein sequence ID" value="MDQ0510625.1"/>
    <property type="molecule type" value="Genomic_DNA"/>
</dbReference>
<evidence type="ECO:0000313" key="2">
    <source>
        <dbReference type="EMBL" id="MDQ0510625.1"/>
    </source>
</evidence>
<evidence type="ECO:0008006" key="4">
    <source>
        <dbReference type="Google" id="ProtNLM"/>
    </source>
</evidence>
<evidence type="ECO:0000256" key="1">
    <source>
        <dbReference type="SAM" id="MobiDB-lite"/>
    </source>
</evidence>
<dbReference type="Proteomes" id="UP001235094">
    <property type="component" value="Unassembled WGS sequence"/>
</dbReference>
<keyword evidence="3" id="KW-1185">Reference proteome</keyword>
<name>A0ABU0LPJ0_9HYPH</name>
<proteinExistence type="predicted"/>
<sequence length="278" mass="31585">MNNLEISSTVPVPVIDLPFLAREINDAHRQVQFHGKSMLMEAKRAGEALLEAKRSCIHGEFKKWVADNCAFSYQTAVRYMRVAKKITHDSFEQGDSLNAFLDAHSTPRQPEPSTTRSFTREDAERALKFHALATRGATEAEQKAASGKLASFAKEFGMTPEATVARAREFLPDAEKTDFQRAADEVKKRNAEREAQFSREREEWAAREAEREAAFQREAKERDARAEKQAATIRELHEKVRQMSARREELFKDLRGKSKEELLDLLVSAQLQLEGFGA</sequence>
<dbReference type="Pfam" id="PF11300">
    <property type="entry name" value="DUF3102"/>
    <property type="match status" value="1"/>
</dbReference>
<comment type="caution">
    <text evidence="2">The sequence shown here is derived from an EMBL/GenBank/DDBJ whole genome shotgun (WGS) entry which is preliminary data.</text>
</comment>
<reference evidence="2 3" key="1">
    <citation type="submission" date="2023-07" db="EMBL/GenBank/DDBJ databases">
        <title>Genomic Encyclopedia of Type Strains, Phase IV (KMG-IV): sequencing the most valuable type-strain genomes for metagenomic binning, comparative biology and taxonomic classification.</title>
        <authorList>
            <person name="Goeker M."/>
        </authorList>
    </citation>
    <scope>NUCLEOTIDE SEQUENCE [LARGE SCALE GENOMIC DNA]</scope>
    <source>
        <strain evidence="2 3">DSM 15561</strain>
    </source>
</reference>
<dbReference type="InterPro" id="IPR021451">
    <property type="entry name" value="DUF3102"/>
</dbReference>
<feature type="region of interest" description="Disordered" evidence="1">
    <location>
        <begin position="209"/>
        <end position="229"/>
    </location>
</feature>
<organism evidence="2 3">
    <name type="scientific">Ancylobacter amanitiformis</name>
    <dbReference type="NCBI Taxonomy" id="217069"/>
    <lineage>
        <taxon>Bacteria</taxon>
        <taxon>Pseudomonadati</taxon>
        <taxon>Pseudomonadota</taxon>
        <taxon>Alphaproteobacteria</taxon>
        <taxon>Hyphomicrobiales</taxon>
        <taxon>Xanthobacteraceae</taxon>
        <taxon>Ancylobacter</taxon>
    </lineage>
</organism>